<sequence length="1004" mass="117156">MCSEEDSSCIIIGSSYIISDCEDEESTRFSSMESFQVDDLTSNQANLQFHKSTPIAAGERSMDLFNKMKAASEQNAHLADLVEKQKQENIECRRERDEITSERDELLKRKVKSDAIIEDINNEMKTAQSILKELAQVSTKTTKIDCTRCLEDEFNKQQIDCLERIKNVSQRGNAVEVERESRFVKLNETISALPNSERENAQLKRTLSQGNLFKEEVTAGHKQFKQIRPDDTNLRENYSKVRKSETQNIEYDHERISFLEKRLRDEEDMQRIISDKMKRFKHLYFEAMKLIKREATEEKDKKILELEQTLKQRENEQNEYRRQVNRLKIDNDTMQRKVSDMQDVNSQRNMEIQILEQRNQLYDSKIAELVTSNKQLTEEARNAKMELSKAQKLIESIDIEKKVLHRPSILSERSNFESQMRLEKELYDQRKAWSGKLQNAESLFRSEMELLHRKKVSLAEALKQEQVKTEDLRSQLLEAQEQNANKSRQIEDLSVKLETTVKSNSQTGFSKRSLRKMQEEKRMMEISADHEKLRIQIENLKKHHRDLNKEIDALNARVDAHTVEEIKLKSHIKELQEECQFQLDNSLLMTKKAEQCQKQEMESNEKLQALRMMCRNLEKNLENVDKKYENEFLAHSADLKTIDLQKDQIEQLKLAKYKADKMLTSVKLELESVNKTLKESRQELNQKVVCLEERVMRFVYLLQQKNMLPSSFGLLYESLKDESFAVENFESLATKQVAEVVKLLKNEKDIAIARIESVNNEKARLSVMLNKQIDELTSQLDSIKSSTDTTYGDLQSNMETLLEPASSKIQLWTEKQYLDKKVKLLTEKVKKLEIQLQAFEAKNRKLSEQSLEYENEMGELITSINKMIDLSVANAKQTKKDSEIIAALQQDMDTKTRELEMAIGDLNKLKQLNLSVIEYIDLSSDGSRSDDSIEVVEFTTNSREENEREEGAIIDAESIDDDEVPWICNSSRINEKRNTGTPRRFFGTPTERKLNPVRKCRISQ</sequence>
<feature type="coiled-coil region" evidence="1">
    <location>
        <begin position="523"/>
        <end position="564"/>
    </location>
</feature>
<feature type="coiled-coil region" evidence="1">
    <location>
        <begin position="600"/>
        <end position="634"/>
    </location>
</feature>
<feature type="coiled-coil region" evidence="1">
    <location>
        <begin position="462"/>
        <end position="496"/>
    </location>
</feature>
<evidence type="ECO:0000313" key="2">
    <source>
        <dbReference type="EMBL" id="KAJ6643802.1"/>
    </source>
</evidence>
<feature type="coiled-coil region" evidence="1">
    <location>
        <begin position="292"/>
        <end position="337"/>
    </location>
</feature>
<dbReference type="Proteomes" id="UP001151699">
    <property type="component" value="Chromosome B"/>
</dbReference>
<feature type="coiled-coil region" evidence="1">
    <location>
        <begin position="663"/>
        <end position="694"/>
    </location>
</feature>
<dbReference type="EMBL" id="WJQU01000002">
    <property type="protein sequence ID" value="KAJ6643802.1"/>
    <property type="molecule type" value="Genomic_DNA"/>
</dbReference>
<evidence type="ECO:0000313" key="3">
    <source>
        <dbReference type="Proteomes" id="UP001151699"/>
    </source>
</evidence>
<keyword evidence="1" id="KW-0175">Coiled coil</keyword>
<feature type="coiled-coil region" evidence="1">
    <location>
        <begin position="68"/>
        <end position="137"/>
    </location>
</feature>
<organism evidence="2 3">
    <name type="scientific">Pseudolycoriella hygida</name>
    <dbReference type="NCBI Taxonomy" id="35572"/>
    <lineage>
        <taxon>Eukaryota</taxon>
        <taxon>Metazoa</taxon>
        <taxon>Ecdysozoa</taxon>
        <taxon>Arthropoda</taxon>
        <taxon>Hexapoda</taxon>
        <taxon>Insecta</taxon>
        <taxon>Pterygota</taxon>
        <taxon>Neoptera</taxon>
        <taxon>Endopterygota</taxon>
        <taxon>Diptera</taxon>
        <taxon>Nematocera</taxon>
        <taxon>Sciaroidea</taxon>
        <taxon>Sciaridae</taxon>
        <taxon>Pseudolycoriella</taxon>
    </lineage>
</organism>
<reference evidence="2" key="1">
    <citation type="submission" date="2022-07" db="EMBL/GenBank/DDBJ databases">
        <authorList>
            <person name="Trinca V."/>
            <person name="Uliana J.V.C."/>
            <person name="Torres T.T."/>
            <person name="Ward R.J."/>
            <person name="Monesi N."/>
        </authorList>
    </citation>
    <scope>NUCLEOTIDE SEQUENCE</scope>
    <source>
        <strain evidence="2">HSMRA1968</strain>
        <tissue evidence="2">Whole embryos</tissue>
    </source>
</reference>
<comment type="caution">
    <text evidence="2">The sequence shown here is derived from an EMBL/GenBank/DDBJ whole genome shotgun (WGS) entry which is preliminary data.</text>
</comment>
<gene>
    <name evidence="2" type="ORF">Bhyg_08767</name>
</gene>
<proteinExistence type="predicted"/>
<evidence type="ECO:0000256" key="1">
    <source>
        <dbReference type="SAM" id="Coils"/>
    </source>
</evidence>
<name>A0A9Q0N5Y8_9DIPT</name>
<keyword evidence="3" id="KW-1185">Reference proteome</keyword>
<dbReference type="AlphaFoldDB" id="A0A9Q0N5Y8"/>
<feature type="coiled-coil region" evidence="1">
    <location>
        <begin position="815"/>
        <end position="856"/>
    </location>
</feature>
<feature type="coiled-coil region" evidence="1">
    <location>
        <begin position="366"/>
        <end position="400"/>
    </location>
</feature>
<feature type="coiled-coil region" evidence="1">
    <location>
        <begin position="741"/>
        <end position="775"/>
    </location>
</feature>
<dbReference type="OrthoDB" id="343070at2759"/>
<accession>A0A9Q0N5Y8</accession>
<protein>
    <submittedName>
        <fullName evidence="2">Uncharacterized protein</fullName>
    </submittedName>
</protein>